<gene>
    <name evidence="1" type="ORF">SAMN05421783_1331</name>
</gene>
<name>A0A1H3CCJ1_THIRO</name>
<accession>A0A1H3CCJ1</accession>
<reference evidence="2" key="1">
    <citation type="submission" date="2016-10" db="EMBL/GenBank/DDBJ databases">
        <authorList>
            <person name="Varghese N."/>
            <person name="Submissions S."/>
        </authorList>
    </citation>
    <scope>NUCLEOTIDE SEQUENCE [LARGE SCALE GENOMIC DNA]</scope>
    <source>
        <strain evidence="2">DSM 217</strain>
    </source>
</reference>
<dbReference type="Proteomes" id="UP000198816">
    <property type="component" value="Unassembled WGS sequence"/>
</dbReference>
<protein>
    <submittedName>
        <fullName evidence="1">Uncharacterized protein</fullName>
    </submittedName>
</protein>
<dbReference type="EMBL" id="FNNZ01000033">
    <property type="protein sequence ID" value="SDX51912.1"/>
    <property type="molecule type" value="Genomic_DNA"/>
</dbReference>
<keyword evidence="2" id="KW-1185">Reference proteome</keyword>
<proteinExistence type="predicted"/>
<organism evidence="1 2">
    <name type="scientific">Thiocapsa roseopersicina</name>
    <dbReference type="NCBI Taxonomy" id="1058"/>
    <lineage>
        <taxon>Bacteria</taxon>
        <taxon>Pseudomonadati</taxon>
        <taxon>Pseudomonadota</taxon>
        <taxon>Gammaproteobacteria</taxon>
        <taxon>Chromatiales</taxon>
        <taxon>Chromatiaceae</taxon>
        <taxon>Thiocapsa</taxon>
    </lineage>
</organism>
<evidence type="ECO:0000313" key="1">
    <source>
        <dbReference type="EMBL" id="SDX51912.1"/>
    </source>
</evidence>
<evidence type="ECO:0000313" key="2">
    <source>
        <dbReference type="Proteomes" id="UP000198816"/>
    </source>
</evidence>
<dbReference type="AlphaFoldDB" id="A0A1H3CCJ1"/>
<sequence>MTLCCDPKTVQGPWKSVSNVQVIYDGGADDCAVATLVWEGRPGVGIRWNGNNGISPSAIPKAVATRCGFWCRRTSPI</sequence>